<keyword evidence="2" id="KW-0012">Acyltransferase</keyword>
<dbReference type="Gene3D" id="3.40.630.30">
    <property type="match status" value="1"/>
</dbReference>
<accession>A0A375HYF4</accession>
<evidence type="ECO:0000313" key="3">
    <source>
        <dbReference type="Proteomes" id="UP000265962"/>
    </source>
</evidence>
<dbReference type="RefSeq" id="WP_119714817.1">
    <property type="nucleotide sequence ID" value="NZ_OMOH01000002.1"/>
</dbReference>
<dbReference type="InterPro" id="IPR000182">
    <property type="entry name" value="GNAT_dom"/>
</dbReference>
<feature type="domain" description="N-acetyltransferase" evidence="1">
    <location>
        <begin position="1"/>
        <end position="161"/>
    </location>
</feature>
<reference evidence="3" key="1">
    <citation type="submission" date="2018-02" db="EMBL/GenBank/DDBJ databases">
        <authorList>
            <person name="Hornung B."/>
        </authorList>
    </citation>
    <scope>NUCLEOTIDE SEQUENCE [LARGE SCALE GENOMIC DNA]</scope>
</reference>
<dbReference type="SUPFAM" id="SSF55729">
    <property type="entry name" value="Acyl-CoA N-acyltransferases (Nat)"/>
    <property type="match status" value="1"/>
</dbReference>
<keyword evidence="3" id="KW-1185">Reference proteome</keyword>
<sequence>MHVVQYEPRYKPYFIRFNTEWITTYFGPLEDEDHWTFEHLEELIDTGAMVFFAIEGDDVLACCMAMPVPGTEPGAGSSWEICKLGSTSERPHAGAGSLVFGAAMRWALNKGASRLQLISNTRLGPALGIYEKFGFRRVELDDYGYTRGDIAFEFVPGRDRPGPGHRNT</sequence>
<dbReference type="EMBL" id="OMOH01000002">
    <property type="protein sequence ID" value="SPF67610.1"/>
    <property type="molecule type" value="Genomic_DNA"/>
</dbReference>
<name>A0A375HYF4_9ACTN</name>
<proteinExistence type="predicted"/>
<gene>
    <name evidence="2" type="ORF">PROPJV5_0567</name>
</gene>
<dbReference type="PROSITE" id="PS51186">
    <property type="entry name" value="GNAT"/>
    <property type="match status" value="1"/>
</dbReference>
<dbReference type="InterPro" id="IPR016181">
    <property type="entry name" value="Acyl_CoA_acyltransferase"/>
</dbReference>
<dbReference type="EC" id="2.3.1.-" evidence="2"/>
<keyword evidence="2" id="KW-0808">Transferase</keyword>
<dbReference type="GO" id="GO:0016747">
    <property type="term" value="F:acyltransferase activity, transferring groups other than amino-acyl groups"/>
    <property type="evidence" value="ECO:0007669"/>
    <property type="project" value="InterPro"/>
</dbReference>
<dbReference type="Proteomes" id="UP000265962">
    <property type="component" value="Unassembled WGS sequence"/>
</dbReference>
<evidence type="ECO:0000259" key="1">
    <source>
        <dbReference type="PROSITE" id="PS51186"/>
    </source>
</evidence>
<organism evidence="2 3">
    <name type="scientific">Propionibacterium ruminifibrarum</name>
    <dbReference type="NCBI Taxonomy" id="1962131"/>
    <lineage>
        <taxon>Bacteria</taxon>
        <taxon>Bacillati</taxon>
        <taxon>Actinomycetota</taxon>
        <taxon>Actinomycetes</taxon>
        <taxon>Propionibacteriales</taxon>
        <taxon>Propionibacteriaceae</taxon>
        <taxon>Propionibacterium</taxon>
    </lineage>
</organism>
<dbReference type="Pfam" id="PF00583">
    <property type="entry name" value="Acetyltransf_1"/>
    <property type="match status" value="1"/>
</dbReference>
<evidence type="ECO:0000313" key="2">
    <source>
        <dbReference type="EMBL" id="SPF67610.1"/>
    </source>
</evidence>
<dbReference type="OrthoDB" id="9799092at2"/>
<dbReference type="AlphaFoldDB" id="A0A375HYF4"/>
<protein>
    <submittedName>
        <fullName evidence="2">Gcn5-related N-acetyltransferase (GNAT) domain profile</fullName>
        <ecNumber evidence="2">2.3.1.-</ecNumber>
    </submittedName>
</protein>